<keyword evidence="2" id="KW-0647">Proteasome</keyword>
<dbReference type="InterPro" id="IPR040773">
    <property type="entry name" value="Rpn6_N"/>
</dbReference>
<evidence type="ECO:0000256" key="3">
    <source>
        <dbReference type="SAM" id="Phobius"/>
    </source>
</evidence>
<evidence type="ECO:0000313" key="5">
    <source>
        <dbReference type="EMBL" id="RHY12962.1"/>
    </source>
</evidence>
<dbReference type="Gene3D" id="1.25.40.570">
    <property type="match status" value="1"/>
</dbReference>
<dbReference type="InterPro" id="IPR050871">
    <property type="entry name" value="26S_Proteasome/COP9_Components"/>
</dbReference>
<dbReference type="PANTHER" id="PTHR10678">
    <property type="entry name" value="26S PROTEASOME NON-ATPASE REGULATORY SUBUNIT 11/COP9 SIGNALOSOME COMPLEX SUBUNIT 2"/>
    <property type="match status" value="1"/>
</dbReference>
<evidence type="ECO:0000256" key="1">
    <source>
        <dbReference type="ARBA" id="ARBA00007454"/>
    </source>
</evidence>
<comment type="similarity">
    <text evidence="1">Belongs to the proteasome subunit S9 family.</text>
</comment>
<sequence length="476" mass="54310">MADGGSHDMDVLEVPKKHKLQEDFDAAEEEIEEERASPERSIAAFQKILAYPDDNLEVVHKVKELSIYKLGQLYIRHGREKELAALLQNVRPFFSTIPKAKTGKIVKVLDATKALQFQADLCYDSIAWCNLEKHTFLRQRIQARLASILFEQQKFQAALDLITELLREIKKLDDKPLLVDIHLVESKLYHALRNVPKAKASLTAARSIANTIYIIPRTQANIDHMSGILHAEERDYKTAFSYFFEAFEALVPLDPVEALACLKYMLLSKVANGQSADVPAIVSTKNAIKFTGIDIEALKAVAKAHDQRSLELFQQATTTYAAQLVTDPLIKHHLGLLYEKLLESNLIKIIHPYSCVEISHVANLIKLPLVQIETKYNIMWCIYIYILILWYRLSQMILDHKFHGILDQGRGQLIVYENPTEDVRPKYKQLTNLHSSKLTNHHSSKLTNHHSSKLTNLHSSVSDTWHARKRTRRASG</sequence>
<dbReference type="Pfam" id="PF18055">
    <property type="entry name" value="RPN6_N"/>
    <property type="match status" value="1"/>
</dbReference>
<dbReference type="InterPro" id="IPR000717">
    <property type="entry name" value="PCI_dom"/>
</dbReference>
<feature type="domain" description="PCI" evidence="4">
    <location>
        <begin position="235"/>
        <end position="420"/>
    </location>
</feature>
<dbReference type="Pfam" id="PF01399">
    <property type="entry name" value="PCI"/>
    <property type="match status" value="1"/>
</dbReference>
<comment type="caution">
    <text evidence="5">The sequence shown here is derived from an EMBL/GenBank/DDBJ whole genome shotgun (WGS) entry which is preliminary data.</text>
</comment>
<dbReference type="AlphaFoldDB" id="A0A397AZD7"/>
<keyword evidence="3" id="KW-0812">Transmembrane</keyword>
<gene>
    <name evidence="5" type="ORF">DYB36_006907</name>
</gene>
<dbReference type="EMBL" id="QUSZ01004734">
    <property type="protein sequence ID" value="RHY12962.1"/>
    <property type="molecule type" value="Genomic_DNA"/>
</dbReference>
<organism evidence="5 6">
    <name type="scientific">Aphanomyces astaci</name>
    <name type="common">Crayfish plague agent</name>
    <dbReference type="NCBI Taxonomy" id="112090"/>
    <lineage>
        <taxon>Eukaryota</taxon>
        <taxon>Sar</taxon>
        <taxon>Stramenopiles</taxon>
        <taxon>Oomycota</taxon>
        <taxon>Saprolegniomycetes</taxon>
        <taxon>Saprolegniales</taxon>
        <taxon>Verrucalvaceae</taxon>
        <taxon>Aphanomyces</taxon>
    </lineage>
</organism>
<keyword evidence="3" id="KW-1133">Transmembrane helix</keyword>
<keyword evidence="3" id="KW-0472">Membrane</keyword>
<reference evidence="5 6" key="1">
    <citation type="submission" date="2018-08" db="EMBL/GenBank/DDBJ databases">
        <title>Aphanomyces genome sequencing and annotation.</title>
        <authorList>
            <person name="Minardi D."/>
            <person name="Oidtmann B."/>
            <person name="Van Der Giezen M."/>
            <person name="Studholme D.J."/>
        </authorList>
    </citation>
    <scope>NUCLEOTIDE SEQUENCE [LARGE SCALE GENOMIC DNA]</scope>
    <source>
        <strain evidence="5 6">Kv</strain>
    </source>
</reference>
<dbReference type="SMART" id="SM00753">
    <property type="entry name" value="PAM"/>
    <property type="match status" value="1"/>
</dbReference>
<evidence type="ECO:0000313" key="6">
    <source>
        <dbReference type="Proteomes" id="UP000265427"/>
    </source>
</evidence>
<accession>A0A397AZD7</accession>
<evidence type="ECO:0000256" key="2">
    <source>
        <dbReference type="ARBA" id="ARBA00022942"/>
    </source>
</evidence>
<dbReference type="VEuPathDB" id="FungiDB:H257_00678"/>
<dbReference type="SUPFAM" id="SSF46785">
    <property type="entry name" value="Winged helix' DNA-binding domain"/>
    <property type="match status" value="1"/>
</dbReference>
<dbReference type="GO" id="GO:0000502">
    <property type="term" value="C:proteasome complex"/>
    <property type="evidence" value="ECO:0007669"/>
    <property type="project" value="UniProtKB-KW"/>
</dbReference>
<dbReference type="PROSITE" id="PS50250">
    <property type="entry name" value="PCI"/>
    <property type="match status" value="1"/>
</dbReference>
<dbReference type="SUPFAM" id="SSF48452">
    <property type="entry name" value="TPR-like"/>
    <property type="match status" value="1"/>
</dbReference>
<dbReference type="InterPro" id="IPR011990">
    <property type="entry name" value="TPR-like_helical_dom_sf"/>
</dbReference>
<proteinExistence type="inferred from homology"/>
<dbReference type="InterPro" id="IPR036390">
    <property type="entry name" value="WH_DNA-bd_sf"/>
</dbReference>
<evidence type="ECO:0000259" key="4">
    <source>
        <dbReference type="PROSITE" id="PS50250"/>
    </source>
</evidence>
<protein>
    <recommendedName>
        <fullName evidence="4">PCI domain-containing protein</fullName>
    </recommendedName>
</protein>
<name>A0A397AZD7_APHAT</name>
<feature type="transmembrane region" description="Helical" evidence="3">
    <location>
        <begin position="376"/>
        <end position="393"/>
    </location>
</feature>
<dbReference type="Proteomes" id="UP000265427">
    <property type="component" value="Unassembled WGS sequence"/>
</dbReference>